<dbReference type="Proteomes" id="UP001240984">
    <property type="component" value="Unassembled WGS sequence"/>
</dbReference>
<reference evidence="1 2" key="1">
    <citation type="submission" date="2023-07" db="EMBL/GenBank/DDBJ databases">
        <title>Sequencing the genomes of 1000 actinobacteria strains.</title>
        <authorList>
            <person name="Klenk H.-P."/>
        </authorList>
    </citation>
    <scope>NUCLEOTIDE SEQUENCE [LARGE SCALE GENOMIC DNA]</scope>
    <source>
        <strain evidence="1 2">DSM 44710</strain>
    </source>
</reference>
<gene>
    <name evidence="1" type="ORF">J2S43_002749</name>
</gene>
<dbReference type="EMBL" id="JAUSRA010000001">
    <property type="protein sequence ID" value="MDP9794237.1"/>
    <property type="molecule type" value="Genomic_DNA"/>
</dbReference>
<organism evidence="1 2">
    <name type="scientific">Catenuloplanes nepalensis</name>
    <dbReference type="NCBI Taxonomy" id="587533"/>
    <lineage>
        <taxon>Bacteria</taxon>
        <taxon>Bacillati</taxon>
        <taxon>Actinomycetota</taxon>
        <taxon>Actinomycetes</taxon>
        <taxon>Micromonosporales</taxon>
        <taxon>Micromonosporaceae</taxon>
        <taxon>Catenuloplanes</taxon>
    </lineage>
</organism>
<sequence>MKRLHAALAVTGVAGIAAALLTGLPSPDASATSGPTT</sequence>
<evidence type="ECO:0000313" key="2">
    <source>
        <dbReference type="Proteomes" id="UP001240984"/>
    </source>
</evidence>
<keyword evidence="2" id="KW-1185">Reference proteome</keyword>
<protein>
    <submittedName>
        <fullName evidence="1">Uncharacterized protein</fullName>
    </submittedName>
</protein>
<proteinExistence type="predicted"/>
<comment type="caution">
    <text evidence="1">The sequence shown here is derived from an EMBL/GenBank/DDBJ whole genome shotgun (WGS) entry which is preliminary data.</text>
</comment>
<evidence type="ECO:0000313" key="1">
    <source>
        <dbReference type="EMBL" id="MDP9794237.1"/>
    </source>
</evidence>
<name>A0ABT9MS37_9ACTN</name>
<accession>A0ABT9MS37</accession>